<proteinExistence type="inferred from homology"/>
<evidence type="ECO:0000256" key="3">
    <source>
        <dbReference type="ARBA" id="ARBA00022801"/>
    </source>
</evidence>
<dbReference type="PANTHER" id="PTHR20842">
    <property type="entry name" value="PROTEASE S51 ALPHA-ASPARTYL DIPEPTIDASE"/>
    <property type="match status" value="1"/>
</dbReference>
<dbReference type="PANTHER" id="PTHR20842:SF0">
    <property type="entry name" value="ALPHA-ASPARTYL DIPEPTIDASE"/>
    <property type="match status" value="1"/>
</dbReference>
<dbReference type="EMBL" id="BAABKB010000042">
    <property type="protein sequence ID" value="GAA5034415.1"/>
    <property type="molecule type" value="Genomic_DNA"/>
</dbReference>
<name>A0ABP9JMH6_9ACTN</name>
<dbReference type="Pfam" id="PF03575">
    <property type="entry name" value="Peptidase_S51"/>
    <property type="match status" value="1"/>
</dbReference>
<dbReference type="InterPro" id="IPR005320">
    <property type="entry name" value="Peptidase_S51"/>
</dbReference>
<evidence type="ECO:0000313" key="6">
    <source>
        <dbReference type="EMBL" id="GAA5034415.1"/>
    </source>
</evidence>
<evidence type="ECO:0000256" key="4">
    <source>
        <dbReference type="ARBA" id="ARBA00022825"/>
    </source>
</evidence>
<protein>
    <submittedName>
        <fullName evidence="6">Peptidase E</fullName>
    </submittedName>
</protein>
<dbReference type="InterPro" id="IPR029062">
    <property type="entry name" value="Class_I_gatase-like"/>
</dbReference>
<keyword evidence="7" id="KW-1185">Reference proteome</keyword>
<evidence type="ECO:0000256" key="5">
    <source>
        <dbReference type="SAM" id="MobiDB-lite"/>
    </source>
</evidence>
<sequence length="312" mass="34099">MEVRGVGMREEVELLTGPHELVPHFGEQLIRVRPKRIHSRGLEDRPLRRSSRRRSSDGTPLVGSRAMTASEPTILATSGGHRPGDRTRVTFDALVHHAVELAEVRGRRPRVMYVGTAIGDAEHFTTRMTEAARVAGFDLTPLHLFPMPNLEDIEASVLDQDVVWVMGGSAANLLAVWRVHGLDAVFRRAWQAGVVLSGVSAGSLCWFRGGTTDSFGPELRPLTDGLGYLPYGNGVHYDSDAGRRPLVHRLVADGTLPDTHCTDDGVGLVYRGTRLTEAVTEIPGKGAYLVRREGDTAVEERIEPRLLPSPVG</sequence>
<keyword evidence="3" id="KW-0378">Hydrolase</keyword>
<keyword evidence="2" id="KW-0645">Protease</keyword>
<feature type="region of interest" description="Disordered" evidence="5">
    <location>
        <begin position="41"/>
        <end position="84"/>
    </location>
</feature>
<comment type="similarity">
    <text evidence="1">Belongs to the peptidase S51 family.</text>
</comment>
<comment type="caution">
    <text evidence="6">The sequence shown here is derived from an EMBL/GenBank/DDBJ whole genome shotgun (WGS) entry which is preliminary data.</text>
</comment>
<evidence type="ECO:0000256" key="2">
    <source>
        <dbReference type="ARBA" id="ARBA00022670"/>
    </source>
</evidence>
<dbReference type="SUPFAM" id="SSF52317">
    <property type="entry name" value="Class I glutamine amidotransferase-like"/>
    <property type="match status" value="1"/>
</dbReference>
<evidence type="ECO:0000313" key="7">
    <source>
        <dbReference type="Proteomes" id="UP001501759"/>
    </source>
</evidence>
<accession>A0ABP9JMH6</accession>
<keyword evidence="4" id="KW-0720">Serine protease</keyword>
<dbReference type="Proteomes" id="UP001501759">
    <property type="component" value="Unassembled WGS sequence"/>
</dbReference>
<reference evidence="7" key="1">
    <citation type="journal article" date="2019" name="Int. J. Syst. Evol. Microbiol.">
        <title>The Global Catalogue of Microorganisms (GCM) 10K type strain sequencing project: providing services to taxonomists for standard genome sequencing and annotation.</title>
        <authorList>
            <consortium name="The Broad Institute Genomics Platform"/>
            <consortium name="The Broad Institute Genome Sequencing Center for Infectious Disease"/>
            <person name="Wu L."/>
            <person name="Ma J."/>
        </authorList>
    </citation>
    <scope>NUCLEOTIDE SEQUENCE [LARGE SCALE GENOMIC DNA]</scope>
    <source>
        <strain evidence="7">JCM 18409</strain>
    </source>
</reference>
<dbReference type="CDD" id="cd03146">
    <property type="entry name" value="GAT1_Peptidase_E"/>
    <property type="match status" value="1"/>
</dbReference>
<gene>
    <name evidence="6" type="ORF">GCM10023335_79040</name>
</gene>
<evidence type="ECO:0000256" key="1">
    <source>
        <dbReference type="ARBA" id="ARBA00006534"/>
    </source>
</evidence>
<dbReference type="Gene3D" id="3.40.50.880">
    <property type="match status" value="1"/>
</dbReference>
<organism evidence="6 7">
    <name type="scientific">Streptomyces siamensis</name>
    <dbReference type="NCBI Taxonomy" id="1274986"/>
    <lineage>
        <taxon>Bacteria</taxon>
        <taxon>Bacillati</taxon>
        <taxon>Actinomycetota</taxon>
        <taxon>Actinomycetes</taxon>
        <taxon>Kitasatosporales</taxon>
        <taxon>Streptomycetaceae</taxon>
        <taxon>Streptomyces</taxon>
    </lineage>
</organism>